<dbReference type="EMBL" id="JMIH01000039">
    <property type="protein sequence ID" value="KEO71810.1"/>
    <property type="molecule type" value="Genomic_DNA"/>
</dbReference>
<keyword evidence="2" id="KW-0472">Membrane</keyword>
<keyword evidence="1" id="KW-0378">Hydrolase</keyword>
<feature type="domain" description="Isochorismatase-like" evidence="3">
    <location>
        <begin position="55"/>
        <end position="217"/>
    </location>
</feature>
<dbReference type="GO" id="GO:0016787">
    <property type="term" value="F:hydrolase activity"/>
    <property type="evidence" value="ECO:0007669"/>
    <property type="project" value="UniProtKB-KW"/>
</dbReference>
<accession>A0A074KU67</accession>
<feature type="transmembrane region" description="Helical" evidence="2">
    <location>
        <begin position="12"/>
        <end position="33"/>
    </location>
</feature>
<dbReference type="AlphaFoldDB" id="A0A074KU67"/>
<keyword evidence="2" id="KW-0812">Transmembrane</keyword>
<dbReference type="SUPFAM" id="SSF52499">
    <property type="entry name" value="Isochorismatase-like hydrolases"/>
    <property type="match status" value="1"/>
</dbReference>
<evidence type="ECO:0000259" key="3">
    <source>
        <dbReference type="Pfam" id="PF00857"/>
    </source>
</evidence>
<sequence length="230" mass="26123">MTKKKGFIKKIVLGVIGSIILFIIVLFVNFKIFEKNFSSVSQGQPIENYSERKVALLVVDIQEGTTGDVSRNSYYRKHSEELIEKINYISDNFENKNSLIIYIRSEISNPLINLLDNSYAKGSLGAKFDKRLKLFDSGLKVVKIGNDSFLDTELDHILISNKINELFIVGLDAAYCINITSEAAQNRHYYVSIIEEAILSESKAMKDSMIMDFRNREIGILSIDSIDFVE</sequence>
<evidence type="ECO:0000313" key="4">
    <source>
        <dbReference type="EMBL" id="KEO71810.1"/>
    </source>
</evidence>
<dbReference type="CDD" id="cd00431">
    <property type="entry name" value="cysteine_hydrolases"/>
    <property type="match status" value="1"/>
</dbReference>
<dbReference type="InterPro" id="IPR000868">
    <property type="entry name" value="Isochorismatase-like_dom"/>
</dbReference>
<dbReference type="OrthoDB" id="9791276at2"/>
<dbReference type="RefSeq" id="WP_035079511.1">
    <property type="nucleotide sequence ID" value="NZ_JMIH01000039.1"/>
</dbReference>
<dbReference type="Gene3D" id="3.40.50.850">
    <property type="entry name" value="Isochorismatase-like"/>
    <property type="match status" value="1"/>
</dbReference>
<dbReference type="Proteomes" id="UP000027821">
    <property type="component" value="Unassembled WGS sequence"/>
</dbReference>
<dbReference type="PANTHER" id="PTHR43540:SF1">
    <property type="entry name" value="ISOCHORISMATASE HYDROLASE"/>
    <property type="match status" value="1"/>
</dbReference>
<proteinExistence type="predicted"/>
<dbReference type="PANTHER" id="PTHR43540">
    <property type="entry name" value="PEROXYUREIDOACRYLATE/UREIDOACRYLATE AMIDOHYDROLASE-RELATED"/>
    <property type="match status" value="1"/>
</dbReference>
<gene>
    <name evidence="4" type="ORF">EL17_21760</name>
</gene>
<dbReference type="InterPro" id="IPR050272">
    <property type="entry name" value="Isochorismatase-like_hydrls"/>
</dbReference>
<reference evidence="4 5" key="1">
    <citation type="submission" date="2014-04" db="EMBL/GenBank/DDBJ databases">
        <title>Characterization and application of a salt tolerant electro-active bacterium.</title>
        <authorList>
            <person name="Yang L."/>
            <person name="Wei S."/>
            <person name="Tay Q.X.M."/>
        </authorList>
    </citation>
    <scope>NUCLEOTIDE SEQUENCE [LARGE SCALE GENOMIC DNA]</scope>
    <source>
        <strain evidence="4 5">LY1</strain>
    </source>
</reference>
<dbReference type="Pfam" id="PF00857">
    <property type="entry name" value="Isochorismatase"/>
    <property type="match status" value="1"/>
</dbReference>
<protein>
    <recommendedName>
        <fullName evidence="3">Isochorismatase-like domain-containing protein</fullName>
    </recommendedName>
</protein>
<dbReference type="STRING" id="1048983.EL17_21760"/>
<organism evidence="4 5">
    <name type="scientific">Anditalea andensis</name>
    <dbReference type="NCBI Taxonomy" id="1048983"/>
    <lineage>
        <taxon>Bacteria</taxon>
        <taxon>Pseudomonadati</taxon>
        <taxon>Bacteroidota</taxon>
        <taxon>Cytophagia</taxon>
        <taxon>Cytophagales</taxon>
        <taxon>Cytophagaceae</taxon>
        <taxon>Anditalea</taxon>
    </lineage>
</organism>
<evidence type="ECO:0000256" key="2">
    <source>
        <dbReference type="SAM" id="Phobius"/>
    </source>
</evidence>
<keyword evidence="2" id="KW-1133">Transmembrane helix</keyword>
<dbReference type="InterPro" id="IPR036380">
    <property type="entry name" value="Isochorismatase-like_sf"/>
</dbReference>
<keyword evidence="5" id="KW-1185">Reference proteome</keyword>
<dbReference type="eggNOG" id="COG1335">
    <property type="taxonomic scope" value="Bacteria"/>
</dbReference>
<evidence type="ECO:0000313" key="5">
    <source>
        <dbReference type="Proteomes" id="UP000027821"/>
    </source>
</evidence>
<name>A0A074KU67_9BACT</name>
<evidence type="ECO:0000256" key="1">
    <source>
        <dbReference type="ARBA" id="ARBA00022801"/>
    </source>
</evidence>
<comment type="caution">
    <text evidence="4">The sequence shown here is derived from an EMBL/GenBank/DDBJ whole genome shotgun (WGS) entry which is preliminary data.</text>
</comment>